<comment type="subunit">
    <text evidence="4 8">Dimer of large and small chains.</text>
</comment>
<evidence type="ECO:0000256" key="6">
    <source>
        <dbReference type="ARBA" id="ARBA00023304"/>
    </source>
</evidence>
<evidence type="ECO:0000259" key="9">
    <source>
        <dbReference type="PROSITE" id="PS51671"/>
    </source>
</evidence>
<dbReference type="NCBIfam" id="TIGR00119">
    <property type="entry name" value="acolac_sm"/>
    <property type="match status" value="1"/>
</dbReference>
<dbReference type="EMBL" id="FRBC01000005">
    <property type="protein sequence ID" value="SHK47240.1"/>
    <property type="molecule type" value="Genomic_DNA"/>
</dbReference>
<dbReference type="GO" id="GO:0005829">
    <property type="term" value="C:cytosol"/>
    <property type="evidence" value="ECO:0007669"/>
    <property type="project" value="TreeGrafter"/>
</dbReference>
<name>A0A1M6SRG9_SELRU</name>
<dbReference type="Pfam" id="PF10369">
    <property type="entry name" value="ALS_ss_C"/>
    <property type="match status" value="1"/>
</dbReference>
<dbReference type="InterPro" id="IPR054480">
    <property type="entry name" value="AHAS_small-like_ACT"/>
</dbReference>
<dbReference type="InterPro" id="IPR002912">
    <property type="entry name" value="ACT_dom"/>
</dbReference>
<evidence type="ECO:0000256" key="2">
    <source>
        <dbReference type="ARBA" id="ARBA00005025"/>
    </source>
</evidence>
<evidence type="ECO:0000313" key="10">
    <source>
        <dbReference type="EMBL" id="SHK47240.1"/>
    </source>
</evidence>
<evidence type="ECO:0000256" key="4">
    <source>
        <dbReference type="ARBA" id="ARBA00011744"/>
    </source>
</evidence>
<keyword evidence="8" id="KW-0808">Transferase</keyword>
<dbReference type="UniPathway" id="UPA00047">
    <property type="reaction ID" value="UER00055"/>
</dbReference>
<dbReference type="EC" id="2.2.1.6" evidence="8"/>
<dbReference type="PANTHER" id="PTHR30239">
    <property type="entry name" value="ACETOLACTATE SYNTHASE SMALL SUBUNIT"/>
    <property type="match status" value="1"/>
</dbReference>
<evidence type="ECO:0000256" key="7">
    <source>
        <dbReference type="ARBA" id="ARBA00048670"/>
    </source>
</evidence>
<sequence length="167" mass="18483">MMKKYLLAVLVDNKPGVLTHVSGLISRRAFNIESISAGYTEEPDVTRINIVVSVESKNELDQVVTQLGKLIDVIKIVNLSEVDSIERELVMIKVRADKSNRAELIDIVNIFRANIVDVSQENVVIELTGQESKIDGIIEVLSDYEIIEIARTGAIALSRGPVPVKQM</sequence>
<dbReference type="GO" id="GO:1990610">
    <property type="term" value="F:acetolactate synthase regulator activity"/>
    <property type="evidence" value="ECO:0007669"/>
    <property type="project" value="UniProtKB-UniRule"/>
</dbReference>
<dbReference type="GO" id="GO:0009099">
    <property type="term" value="P:L-valine biosynthetic process"/>
    <property type="evidence" value="ECO:0007669"/>
    <property type="project" value="UniProtKB-UniRule"/>
</dbReference>
<comment type="similarity">
    <text evidence="3 8">Belongs to the acetolactate synthase small subunit family.</text>
</comment>
<dbReference type="CDD" id="cd04878">
    <property type="entry name" value="ACT_AHAS"/>
    <property type="match status" value="1"/>
</dbReference>
<evidence type="ECO:0000256" key="1">
    <source>
        <dbReference type="ARBA" id="ARBA00004974"/>
    </source>
</evidence>
<dbReference type="Gene3D" id="3.30.70.1150">
    <property type="entry name" value="ACT-like. Chain A, domain 2"/>
    <property type="match status" value="1"/>
</dbReference>
<organism evidence="10 11">
    <name type="scientific">Selenomonas ruminantium</name>
    <dbReference type="NCBI Taxonomy" id="971"/>
    <lineage>
        <taxon>Bacteria</taxon>
        <taxon>Bacillati</taxon>
        <taxon>Bacillota</taxon>
        <taxon>Negativicutes</taxon>
        <taxon>Selenomonadales</taxon>
        <taxon>Selenomonadaceae</taxon>
        <taxon>Selenomonas</taxon>
    </lineage>
</organism>
<keyword evidence="6 8" id="KW-0100">Branched-chain amino acid biosynthesis</keyword>
<evidence type="ECO:0000256" key="3">
    <source>
        <dbReference type="ARBA" id="ARBA00006341"/>
    </source>
</evidence>
<dbReference type="Gene3D" id="3.30.70.260">
    <property type="match status" value="1"/>
</dbReference>
<gene>
    <name evidence="10" type="ORF">SAMN05216582_10525</name>
</gene>
<proteinExistence type="inferred from homology"/>
<dbReference type="InterPro" id="IPR004789">
    <property type="entry name" value="Acetalactate_synth_ssu"/>
</dbReference>
<dbReference type="UniPathway" id="UPA00049">
    <property type="reaction ID" value="UER00059"/>
</dbReference>
<comment type="function">
    <text evidence="8">Catalyzes the conversion of 2 pyruvate molecules into acetolactate in the first common step of the biosynthetic pathway of the branched-amino acids such as leucine, isoleucine, and valine.</text>
</comment>
<dbReference type="AlphaFoldDB" id="A0A1M6SRG9"/>
<dbReference type="GO" id="GO:0009097">
    <property type="term" value="P:isoleucine biosynthetic process"/>
    <property type="evidence" value="ECO:0007669"/>
    <property type="project" value="UniProtKB-UniRule"/>
</dbReference>
<evidence type="ECO:0000256" key="8">
    <source>
        <dbReference type="RuleBase" id="RU368092"/>
    </source>
</evidence>
<dbReference type="InterPro" id="IPR019455">
    <property type="entry name" value="Acetolactate_synth_ssu_C"/>
</dbReference>
<dbReference type="SUPFAM" id="SSF55021">
    <property type="entry name" value="ACT-like"/>
    <property type="match status" value="2"/>
</dbReference>
<keyword evidence="5 8" id="KW-0028">Amino-acid biosynthesis</keyword>
<reference evidence="10 11" key="1">
    <citation type="submission" date="2016-11" db="EMBL/GenBank/DDBJ databases">
        <authorList>
            <person name="Jaros S."/>
            <person name="Januszkiewicz K."/>
            <person name="Wedrychowicz H."/>
        </authorList>
    </citation>
    <scope>NUCLEOTIDE SEQUENCE [LARGE SCALE GENOMIC DNA]</scope>
    <source>
        <strain evidence="10 11">HD4</strain>
    </source>
</reference>
<dbReference type="InterPro" id="IPR039557">
    <property type="entry name" value="AHAS_ACT"/>
</dbReference>
<dbReference type="PROSITE" id="PS51671">
    <property type="entry name" value="ACT"/>
    <property type="match status" value="1"/>
</dbReference>
<comment type="catalytic activity">
    <reaction evidence="7 8">
        <text>2 pyruvate + H(+) = (2S)-2-acetolactate + CO2</text>
        <dbReference type="Rhea" id="RHEA:25249"/>
        <dbReference type="ChEBI" id="CHEBI:15361"/>
        <dbReference type="ChEBI" id="CHEBI:15378"/>
        <dbReference type="ChEBI" id="CHEBI:16526"/>
        <dbReference type="ChEBI" id="CHEBI:58476"/>
        <dbReference type="EC" id="2.2.1.6"/>
    </reaction>
</comment>
<evidence type="ECO:0000313" key="11">
    <source>
        <dbReference type="Proteomes" id="UP000184263"/>
    </source>
</evidence>
<dbReference type="FunFam" id="3.30.70.1150:FF:000001">
    <property type="entry name" value="Acetolactate synthase small subunit"/>
    <property type="match status" value="1"/>
</dbReference>
<dbReference type="NCBIfam" id="NF008864">
    <property type="entry name" value="PRK11895.1"/>
    <property type="match status" value="1"/>
</dbReference>
<dbReference type="GO" id="GO:0003984">
    <property type="term" value="F:acetolactate synthase activity"/>
    <property type="evidence" value="ECO:0007669"/>
    <property type="project" value="UniProtKB-UniRule"/>
</dbReference>
<protein>
    <recommendedName>
        <fullName evidence="8">Acetolactate synthase small subunit</fullName>
        <shortName evidence="8">AHAS</shortName>
        <shortName evidence="8">ALS</shortName>
        <ecNumber evidence="8">2.2.1.6</ecNumber>
    </recommendedName>
    <alternativeName>
        <fullName evidence="8">Acetohydroxy-acid synthase small subunit</fullName>
    </alternativeName>
</protein>
<dbReference type="InterPro" id="IPR027271">
    <property type="entry name" value="Acetolactate_synth/TF_NikR_C"/>
</dbReference>
<evidence type="ECO:0000256" key="5">
    <source>
        <dbReference type="ARBA" id="ARBA00022605"/>
    </source>
</evidence>
<dbReference type="Proteomes" id="UP000184263">
    <property type="component" value="Unassembled WGS sequence"/>
</dbReference>
<dbReference type="PANTHER" id="PTHR30239:SF0">
    <property type="entry name" value="ACETOLACTATE SYNTHASE SMALL SUBUNIT 1, CHLOROPLASTIC"/>
    <property type="match status" value="1"/>
</dbReference>
<comment type="pathway">
    <text evidence="2 8">Amino-acid biosynthesis; L-valine biosynthesis; L-valine from pyruvate: step 1/4.</text>
</comment>
<dbReference type="InterPro" id="IPR045865">
    <property type="entry name" value="ACT-like_dom_sf"/>
</dbReference>
<dbReference type="Pfam" id="PF22629">
    <property type="entry name" value="ACT_AHAS_ss"/>
    <property type="match status" value="1"/>
</dbReference>
<feature type="domain" description="ACT" evidence="9">
    <location>
        <begin position="6"/>
        <end position="81"/>
    </location>
</feature>
<comment type="pathway">
    <text evidence="1 8">Amino-acid biosynthesis; L-isoleucine biosynthesis; L-isoleucine from 2-oxobutanoate: step 1/4.</text>
</comment>
<accession>A0A1M6SRG9</accession>